<dbReference type="SUPFAM" id="SSF141371">
    <property type="entry name" value="PilZ domain-like"/>
    <property type="match status" value="1"/>
</dbReference>
<comment type="caution">
    <text evidence="2">The sequence shown here is derived from an EMBL/GenBank/DDBJ whole genome shotgun (WGS) entry which is preliminary data.</text>
</comment>
<reference evidence="2 3" key="1">
    <citation type="submission" date="2018-07" db="EMBL/GenBank/DDBJ databases">
        <title>a novel species of Sphingomonas isolated from the rhizosphere soil of Araceae plant.</title>
        <authorList>
            <person name="Zhiyong W."/>
            <person name="Qinglan Z."/>
            <person name="Zhiwei F."/>
            <person name="Ding X."/>
            <person name="Gejiao W."/>
            <person name="Shixue Z."/>
        </authorList>
    </citation>
    <scope>NUCLEOTIDE SEQUENCE [LARGE SCALE GENOMIC DNA]</scope>
    <source>
        <strain evidence="2 3">WZY 27</strain>
    </source>
</reference>
<dbReference type="Proteomes" id="UP000253918">
    <property type="component" value="Unassembled WGS sequence"/>
</dbReference>
<feature type="domain" description="PilZ" evidence="1">
    <location>
        <begin position="21"/>
        <end position="107"/>
    </location>
</feature>
<dbReference type="EMBL" id="QQNB01000002">
    <property type="protein sequence ID" value="RDE05845.1"/>
    <property type="molecule type" value="Genomic_DNA"/>
</dbReference>
<organism evidence="2 3">
    <name type="scientific">Sphingomonas aracearum</name>
    <dbReference type="NCBI Taxonomy" id="2283317"/>
    <lineage>
        <taxon>Bacteria</taxon>
        <taxon>Pseudomonadati</taxon>
        <taxon>Pseudomonadota</taxon>
        <taxon>Alphaproteobacteria</taxon>
        <taxon>Sphingomonadales</taxon>
        <taxon>Sphingomonadaceae</taxon>
        <taxon>Sphingomonas</taxon>
    </lineage>
</organism>
<dbReference type="OrthoDB" id="9795572at2"/>
<sequence>MVVPMLGMHRSIPTGTAGDARSALRKPVRLRAQLRESGAGRFAIEVLDLSPTGFRAEASFVLNPGDRVWISLPGLAGLEATVAWRRGTMIGAAFFAPLHPAVFDHITALGNVS</sequence>
<proteinExistence type="predicted"/>
<keyword evidence="3" id="KW-1185">Reference proteome</keyword>
<name>A0A369VW30_9SPHN</name>
<evidence type="ECO:0000313" key="2">
    <source>
        <dbReference type="EMBL" id="RDE05845.1"/>
    </source>
</evidence>
<protein>
    <submittedName>
        <fullName evidence="2">Pilus assembly protein PilZ</fullName>
    </submittedName>
</protein>
<evidence type="ECO:0000259" key="1">
    <source>
        <dbReference type="Pfam" id="PF07238"/>
    </source>
</evidence>
<dbReference type="GO" id="GO:0035438">
    <property type="term" value="F:cyclic-di-GMP binding"/>
    <property type="evidence" value="ECO:0007669"/>
    <property type="project" value="InterPro"/>
</dbReference>
<dbReference type="Pfam" id="PF07238">
    <property type="entry name" value="PilZ"/>
    <property type="match status" value="1"/>
</dbReference>
<dbReference type="InterPro" id="IPR009875">
    <property type="entry name" value="PilZ_domain"/>
</dbReference>
<evidence type="ECO:0000313" key="3">
    <source>
        <dbReference type="Proteomes" id="UP000253918"/>
    </source>
</evidence>
<dbReference type="AlphaFoldDB" id="A0A369VW30"/>
<gene>
    <name evidence="2" type="ORF">DVW87_11690</name>
</gene>
<accession>A0A369VW30</accession>